<comment type="caution">
    <text evidence="2">The sequence shown here is derived from an EMBL/GenBank/DDBJ whole genome shotgun (WGS) entry which is preliminary data.</text>
</comment>
<accession>A0ABU2LXF8</accession>
<sequence>MTARFAFGGGQVVLGRDAAPVAFEHASDPDRLYLLDEATSPWHGPDHHWGAGFAITSRGSGRWQTPYEIAWRADGAIARHQPVPGLELEVRLQATQGRHRPEHRGSTDPGDVAGRPGVGAGRRGEGASAGSRFRCHAPTL</sequence>
<gene>
    <name evidence="2" type="ORF">RNC47_28375</name>
</gene>
<name>A0ABU2LXF8_9ACTN</name>
<dbReference type="EMBL" id="JAVREM010000058">
    <property type="protein sequence ID" value="MDT0322246.1"/>
    <property type="molecule type" value="Genomic_DNA"/>
</dbReference>
<evidence type="ECO:0000313" key="3">
    <source>
        <dbReference type="Proteomes" id="UP001183420"/>
    </source>
</evidence>
<keyword evidence="3" id="KW-1185">Reference proteome</keyword>
<evidence type="ECO:0000313" key="2">
    <source>
        <dbReference type="EMBL" id="MDT0322246.1"/>
    </source>
</evidence>
<protein>
    <submittedName>
        <fullName evidence="2">Uncharacterized protein</fullName>
    </submittedName>
</protein>
<feature type="region of interest" description="Disordered" evidence="1">
    <location>
        <begin position="91"/>
        <end position="140"/>
    </location>
</feature>
<dbReference type="Proteomes" id="UP001183420">
    <property type="component" value="Unassembled WGS sequence"/>
</dbReference>
<proteinExistence type="predicted"/>
<organism evidence="2 3">
    <name type="scientific">Streptomyces millisiae</name>
    <dbReference type="NCBI Taxonomy" id="3075542"/>
    <lineage>
        <taxon>Bacteria</taxon>
        <taxon>Bacillati</taxon>
        <taxon>Actinomycetota</taxon>
        <taxon>Actinomycetes</taxon>
        <taxon>Kitasatosporales</taxon>
        <taxon>Streptomycetaceae</taxon>
        <taxon>Streptomyces</taxon>
    </lineage>
</organism>
<reference evidence="3" key="1">
    <citation type="submission" date="2023-07" db="EMBL/GenBank/DDBJ databases">
        <title>30 novel species of actinomycetes from the DSMZ collection.</title>
        <authorList>
            <person name="Nouioui I."/>
        </authorList>
    </citation>
    <scope>NUCLEOTIDE SEQUENCE [LARGE SCALE GENOMIC DNA]</scope>
    <source>
        <strain evidence="3">DSM 44918</strain>
    </source>
</reference>
<evidence type="ECO:0000256" key="1">
    <source>
        <dbReference type="SAM" id="MobiDB-lite"/>
    </source>
</evidence>
<dbReference type="RefSeq" id="WP_311602767.1">
    <property type="nucleotide sequence ID" value="NZ_JAVREM010000058.1"/>
</dbReference>